<organism evidence="2 3">
    <name type="scientific">Lactobacillus rodentium</name>
    <dbReference type="NCBI Taxonomy" id="947835"/>
    <lineage>
        <taxon>Bacteria</taxon>
        <taxon>Bacillati</taxon>
        <taxon>Bacillota</taxon>
        <taxon>Bacilli</taxon>
        <taxon>Lactobacillales</taxon>
        <taxon>Lactobacillaceae</taxon>
        <taxon>Lactobacillus</taxon>
    </lineage>
</organism>
<keyword evidence="1" id="KW-0472">Membrane</keyword>
<protein>
    <submittedName>
        <fullName evidence="2">Membrane protein</fullName>
    </submittedName>
</protein>
<comment type="caution">
    <text evidence="2">The sequence shown here is derived from an EMBL/GenBank/DDBJ whole genome shotgun (WGS) entry which is preliminary data.</text>
</comment>
<feature type="transmembrane region" description="Helical" evidence="1">
    <location>
        <begin position="186"/>
        <end position="208"/>
    </location>
</feature>
<dbReference type="RefSeq" id="WP_117117603.1">
    <property type="nucleotide sequence ID" value="NZ_BFBY01000001.1"/>
</dbReference>
<feature type="transmembrane region" description="Helical" evidence="1">
    <location>
        <begin position="125"/>
        <end position="141"/>
    </location>
</feature>
<evidence type="ECO:0000256" key="1">
    <source>
        <dbReference type="SAM" id="Phobius"/>
    </source>
</evidence>
<dbReference type="EMBL" id="BFBY01000001">
    <property type="protein sequence ID" value="GBG04297.1"/>
    <property type="molecule type" value="Genomic_DNA"/>
</dbReference>
<gene>
    <name evidence="2" type="ORF">LrDSM24759_02110</name>
</gene>
<reference evidence="3" key="1">
    <citation type="submission" date="2018-03" db="EMBL/GenBank/DDBJ databases">
        <title>New taxa in the Lactobacillus gasseri group.</title>
        <authorList>
            <person name="Tanizawa Y."/>
            <person name="Tohno M."/>
            <person name="Endo A."/>
            <person name="Arita M."/>
        </authorList>
    </citation>
    <scope>NUCLEOTIDE SEQUENCE [LARGE SCALE GENOMIC DNA]</scope>
    <source>
        <strain evidence="3">DSM 24759</strain>
    </source>
</reference>
<sequence length="210" mass="23753">MDNDQKSTKLSYWRWMVESWRHPMGMEANASHGFGIWTLIWEDIILFWGFEVAGASIINAVFPGAIAQQLSTEVNKFLFTLMILIFCFQIVTVLCSMVGHLFVFGSGSIGNFWGYVNKVMQASNWNIWISIVGFICLLFTSNLGFVTVGYYLTLLFCAFFGLAAFVNVLRGEPENKPVKHDTFYGALIYVVLLGFAYAILIALFRVVLSF</sequence>
<evidence type="ECO:0000313" key="2">
    <source>
        <dbReference type="EMBL" id="GBG04297.1"/>
    </source>
</evidence>
<feature type="transmembrane region" description="Helical" evidence="1">
    <location>
        <begin position="148"/>
        <end position="166"/>
    </location>
</feature>
<keyword evidence="1" id="KW-1133">Transmembrane helix</keyword>
<dbReference type="Proteomes" id="UP000257317">
    <property type="component" value="Unassembled WGS sequence"/>
</dbReference>
<evidence type="ECO:0000313" key="3">
    <source>
        <dbReference type="Proteomes" id="UP000257317"/>
    </source>
</evidence>
<accession>A0A2Z6TNI3</accession>
<keyword evidence="1" id="KW-0812">Transmembrane</keyword>
<name>A0A2Z6TNI3_9LACO</name>
<proteinExistence type="predicted"/>
<feature type="transmembrane region" description="Helical" evidence="1">
    <location>
        <begin position="45"/>
        <end position="66"/>
    </location>
</feature>
<dbReference type="AlphaFoldDB" id="A0A2Z6TNI3"/>
<feature type="transmembrane region" description="Helical" evidence="1">
    <location>
        <begin position="78"/>
        <end position="105"/>
    </location>
</feature>
<keyword evidence="3" id="KW-1185">Reference proteome</keyword>
<dbReference type="OrthoDB" id="2312038at2"/>